<evidence type="ECO:0000256" key="1">
    <source>
        <dbReference type="SAM" id="MobiDB-lite"/>
    </source>
</evidence>
<sequence length="104" mass="10783">MSTAKRLVLSLRGRKNSQGNSATSSTRLVSAGTSPGHELDEIAVVSGTGSSSHHFSYGGCLATGDAPLPRYSTGECPPTIHHPTSTCTTLASKCENLAPESHQM</sequence>
<evidence type="ECO:0000313" key="3">
    <source>
        <dbReference type="Proteomes" id="UP000001292"/>
    </source>
</evidence>
<dbReference type="PhylomeDB" id="B4I8A8"/>
<organism evidence="3">
    <name type="scientific">Drosophila sechellia</name>
    <name type="common">Fruit fly</name>
    <dbReference type="NCBI Taxonomy" id="7238"/>
    <lineage>
        <taxon>Eukaryota</taxon>
        <taxon>Metazoa</taxon>
        <taxon>Ecdysozoa</taxon>
        <taxon>Arthropoda</taxon>
        <taxon>Hexapoda</taxon>
        <taxon>Insecta</taxon>
        <taxon>Pterygota</taxon>
        <taxon>Neoptera</taxon>
        <taxon>Endopterygota</taxon>
        <taxon>Diptera</taxon>
        <taxon>Brachycera</taxon>
        <taxon>Muscomorpha</taxon>
        <taxon>Ephydroidea</taxon>
        <taxon>Drosophilidae</taxon>
        <taxon>Drosophila</taxon>
        <taxon>Sophophora</taxon>
    </lineage>
</organism>
<gene>
    <name evidence="2" type="primary">Dsec\GM15609</name>
    <name evidence="2" type="ORF">Dsec_GM15609</name>
</gene>
<protein>
    <submittedName>
        <fullName evidence="2">GM15609</fullName>
    </submittedName>
</protein>
<reference evidence="2 3" key="1">
    <citation type="journal article" date="2007" name="Nature">
        <title>Evolution of genes and genomes on the Drosophila phylogeny.</title>
        <authorList>
            <consortium name="Drosophila 12 Genomes Consortium"/>
            <person name="Clark A.G."/>
            <person name="Eisen M.B."/>
            <person name="Smith D.R."/>
            <person name="Bergman C.M."/>
            <person name="Oliver B."/>
            <person name="Markow T.A."/>
            <person name="Kaufman T.C."/>
            <person name="Kellis M."/>
            <person name="Gelbart W."/>
            <person name="Iyer V.N."/>
            <person name="Pollard D.A."/>
            <person name="Sackton T.B."/>
            <person name="Larracuente A.M."/>
            <person name="Singh N.D."/>
            <person name="Abad J.P."/>
            <person name="Abt D.N."/>
            <person name="Adryan B."/>
            <person name="Aguade M."/>
            <person name="Akashi H."/>
            <person name="Anderson W.W."/>
            <person name="Aquadro C.F."/>
            <person name="Ardell D.H."/>
            <person name="Arguello R."/>
            <person name="Artieri C.G."/>
            <person name="Barbash D.A."/>
            <person name="Barker D."/>
            <person name="Barsanti P."/>
            <person name="Batterham P."/>
            <person name="Batzoglou S."/>
            <person name="Begun D."/>
            <person name="Bhutkar A."/>
            <person name="Blanco E."/>
            <person name="Bosak S.A."/>
            <person name="Bradley R.K."/>
            <person name="Brand A.D."/>
            <person name="Brent M.R."/>
            <person name="Brooks A.N."/>
            <person name="Brown R.H."/>
            <person name="Butlin R.K."/>
            <person name="Caggese C."/>
            <person name="Calvi B.R."/>
            <person name="Bernardo de Carvalho A."/>
            <person name="Caspi A."/>
            <person name="Castrezana S."/>
            <person name="Celniker S.E."/>
            <person name="Chang J.L."/>
            <person name="Chapple C."/>
            <person name="Chatterji S."/>
            <person name="Chinwalla A."/>
            <person name="Civetta A."/>
            <person name="Clifton S.W."/>
            <person name="Comeron J.M."/>
            <person name="Costello J.C."/>
            <person name="Coyne J.A."/>
            <person name="Daub J."/>
            <person name="David R.G."/>
            <person name="Delcher A.L."/>
            <person name="Delehaunty K."/>
            <person name="Do C.B."/>
            <person name="Ebling H."/>
            <person name="Edwards K."/>
            <person name="Eickbush T."/>
            <person name="Evans J.D."/>
            <person name="Filipski A."/>
            <person name="Findeiss S."/>
            <person name="Freyhult E."/>
            <person name="Fulton L."/>
            <person name="Fulton R."/>
            <person name="Garcia A.C."/>
            <person name="Gardiner A."/>
            <person name="Garfield D.A."/>
            <person name="Garvin B.E."/>
            <person name="Gibson G."/>
            <person name="Gilbert D."/>
            <person name="Gnerre S."/>
            <person name="Godfrey J."/>
            <person name="Good R."/>
            <person name="Gotea V."/>
            <person name="Gravely B."/>
            <person name="Greenberg A.J."/>
            <person name="Griffiths-Jones S."/>
            <person name="Gross S."/>
            <person name="Guigo R."/>
            <person name="Gustafson E.A."/>
            <person name="Haerty W."/>
            <person name="Hahn M.W."/>
            <person name="Halligan D.L."/>
            <person name="Halpern A.L."/>
            <person name="Halter G.M."/>
            <person name="Han M.V."/>
            <person name="Heger A."/>
            <person name="Hillier L."/>
            <person name="Hinrichs A.S."/>
            <person name="Holmes I."/>
            <person name="Hoskins R.A."/>
            <person name="Hubisz M.J."/>
            <person name="Hultmark D."/>
            <person name="Huntley M.A."/>
            <person name="Jaffe D.B."/>
            <person name="Jagadeeshan S."/>
            <person name="Jeck W.R."/>
            <person name="Johnson J."/>
            <person name="Jones C.D."/>
            <person name="Jordan W.C."/>
            <person name="Karpen G.H."/>
            <person name="Kataoka E."/>
            <person name="Keightley P.D."/>
            <person name="Kheradpour P."/>
            <person name="Kirkness E.F."/>
            <person name="Koerich L.B."/>
            <person name="Kristiansen K."/>
            <person name="Kudrna D."/>
            <person name="Kulathinal R.J."/>
            <person name="Kumar S."/>
            <person name="Kwok R."/>
            <person name="Lander E."/>
            <person name="Langley C.H."/>
            <person name="Lapoint R."/>
            <person name="Lazzaro B.P."/>
            <person name="Lee S.J."/>
            <person name="Levesque L."/>
            <person name="Li R."/>
            <person name="Lin C.F."/>
            <person name="Lin M.F."/>
            <person name="Lindblad-Toh K."/>
            <person name="Llopart A."/>
            <person name="Long M."/>
            <person name="Low L."/>
            <person name="Lozovsky E."/>
            <person name="Lu J."/>
            <person name="Luo M."/>
            <person name="Machado C.A."/>
            <person name="Makalowski W."/>
            <person name="Marzo M."/>
            <person name="Matsuda M."/>
            <person name="Matzkin L."/>
            <person name="McAllister B."/>
            <person name="McBride C.S."/>
            <person name="McKernan B."/>
            <person name="McKernan K."/>
            <person name="Mendez-Lago M."/>
            <person name="Minx P."/>
            <person name="Mollenhauer M.U."/>
            <person name="Montooth K."/>
            <person name="Mount S.M."/>
            <person name="Mu X."/>
            <person name="Myers E."/>
            <person name="Negre B."/>
            <person name="Newfeld S."/>
            <person name="Nielsen R."/>
            <person name="Noor M.A."/>
            <person name="O'Grady P."/>
            <person name="Pachter L."/>
            <person name="Papaceit M."/>
            <person name="Parisi M.J."/>
            <person name="Parisi M."/>
            <person name="Parts L."/>
            <person name="Pedersen J.S."/>
            <person name="Pesole G."/>
            <person name="Phillippy A.M."/>
            <person name="Ponting C.P."/>
            <person name="Pop M."/>
            <person name="Porcelli D."/>
            <person name="Powell J.R."/>
            <person name="Prohaska S."/>
            <person name="Pruitt K."/>
            <person name="Puig M."/>
            <person name="Quesneville H."/>
            <person name="Ram K.R."/>
            <person name="Rand D."/>
            <person name="Rasmussen M.D."/>
            <person name="Reed L.K."/>
            <person name="Reenan R."/>
            <person name="Reily A."/>
            <person name="Remington K.A."/>
            <person name="Rieger T.T."/>
            <person name="Ritchie M.G."/>
            <person name="Robin C."/>
            <person name="Rogers Y.H."/>
            <person name="Rohde C."/>
            <person name="Rozas J."/>
            <person name="Rubenfield M.J."/>
            <person name="Ruiz A."/>
            <person name="Russo S."/>
            <person name="Salzberg S.L."/>
            <person name="Sanchez-Gracia A."/>
            <person name="Saranga D.J."/>
            <person name="Sato H."/>
            <person name="Schaeffer S.W."/>
            <person name="Schatz M.C."/>
            <person name="Schlenke T."/>
            <person name="Schwartz R."/>
            <person name="Segarra C."/>
            <person name="Singh R.S."/>
            <person name="Sirot L."/>
            <person name="Sirota M."/>
            <person name="Sisneros N.B."/>
            <person name="Smith C.D."/>
            <person name="Smith T.F."/>
            <person name="Spieth J."/>
            <person name="Stage D.E."/>
            <person name="Stark A."/>
            <person name="Stephan W."/>
            <person name="Strausberg R.L."/>
            <person name="Strempel S."/>
            <person name="Sturgill D."/>
            <person name="Sutton G."/>
            <person name="Sutton G.G."/>
            <person name="Tao W."/>
            <person name="Teichmann S."/>
            <person name="Tobari Y.N."/>
            <person name="Tomimura Y."/>
            <person name="Tsolas J.M."/>
            <person name="Valente V.L."/>
            <person name="Venter E."/>
            <person name="Venter J.C."/>
            <person name="Vicario S."/>
            <person name="Vieira F.G."/>
            <person name="Vilella A.J."/>
            <person name="Villasante A."/>
            <person name="Walenz B."/>
            <person name="Wang J."/>
            <person name="Wasserman M."/>
            <person name="Watts T."/>
            <person name="Wilson D."/>
            <person name="Wilson R.K."/>
            <person name="Wing R.A."/>
            <person name="Wolfner M.F."/>
            <person name="Wong A."/>
            <person name="Wong G.K."/>
            <person name="Wu C.I."/>
            <person name="Wu G."/>
            <person name="Yamamoto D."/>
            <person name="Yang H.P."/>
            <person name="Yang S.P."/>
            <person name="Yorke J.A."/>
            <person name="Yoshida K."/>
            <person name="Zdobnov E."/>
            <person name="Zhang P."/>
            <person name="Zhang Y."/>
            <person name="Zimin A.V."/>
            <person name="Baldwin J."/>
            <person name="Abdouelleil A."/>
            <person name="Abdulkadir J."/>
            <person name="Abebe A."/>
            <person name="Abera B."/>
            <person name="Abreu J."/>
            <person name="Acer S.C."/>
            <person name="Aftuck L."/>
            <person name="Alexander A."/>
            <person name="An P."/>
            <person name="Anderson E."/>
            <person name="Anderson S."/>
            <person name="Arachi H."/>
            <person name="Azer M."/>
            <person name="Bachantsang P."/>
            <person name="Barry A."/>
            <person name="Bayul T."/>
            <person name="Berlin A."/>
            <person name="Bessette D."/>
            <person name="Bloom T."/>
            <person name="Blye J."/>
            <person name="Boguslavskiy L."/>
            <person name="Bonnet C."/>
            <person name="Boukhgalter B."/>
            <person name="Bourzgui I."/>
            <person name="Brown A."/>
            <person name="Cahill P."/>
            <person name="Channer S."/>
            <person name="Cheshatsang Y."/>
            <person name="Chuda L."/>
            <person name="Citroen M."/>
            <person name="Collymore A."/>
            <person name="Cooke P."/>
            <person name="Costello M."/>
            <person name="D'Aco K."/>
            <person name="Daza R."/>
            <person name="De Haan G."/>
            <person name="DeGray S."/>
            <person name="DeMaso C."/>
            <person name="Dhargay N."/>
            <person name="Dooley K."/>
            <person name="Dooley E."/>
            <person name="Doricent M."/>
            <person name="Dorje P."/>
            <person name="Dorjee K."/>
            <person name="Dupes A."/>
            <person name="Elong R."/>
            <person name="Falk J."/>
            <person name="Farina A."/>
            <person name="Faro S."/>
            <person name="Ferguson D."/>
            <person name="Fisher S."/>
            <person name="Foley C.D."/>
            <person name="Franke A."/>
            <person name="Friedrich D."/>
            <person name="Gadbois L."/>
            <person name="Gearin G."/>
            <person name="Gearin C.R."/>
            <person name="Giannoukos G."/>
            <person name="Goode T."/>
            <person name="Graham J."/>
            <person name="Grandbois E."/>
            <person name="Grewal S."/>
            <person name="Gyaltsen K."/>
            <person name="Hafez N."/>
            <person name="Hagos B."/>
            <person name="Hall J."/>
            <person name="Henson C."/>
            <person name="Hollinger A."/>
            <person name="Honan T."/>
            <person name="Huard M.D."/>
            <person name="Hughes L."/>
            <person name="Hurhula B."/>
            <person name="Husby M.E."/>
            <person name="Kamat A."/>
            <person name="Kanga B."/>
            <person name="Kashin S."/>
            <person name="Khazanovich D."/>
            <person name="Kisner P."/>
            <person name="Lance K."/>
            <person name="Lara M."/>
            <person name="Lee W."/>
            <person name="Lennon N."/>
            <person name="Letendre F."/>
            <person name="LeVine R."/>
            <person name="Lipovsky A."/>
            <person name="Liu X."/>
            <person name="Liu J."/>
            <person name="Liu S."/>
            <person name="Lokyitsang T."/>
            <person name="Lokyitsang Y."/>
            <person name="Lubonja R."/>
            <person name="Lui A."/>
            <person name="MacDonald P."/>
            <person name="Magnisalis V."/>
            <person name="Maru K."/>
            <person name="Matthews C."/>
            <person name="McCusker W."/>
            <person name="McDonough S."/>
            <person name="Mehta T."/>
            <person name="Meldrim J."/>
            <person name="Meneus L."/>
            <person name="Mihai O."/>
            <person name="Mihalev A."/>
            <person name="Mihova T."/>
            <person name="Mittelman R."/>
            <person name="Mlenga V."/>
            <person name="Montmayeur A."/>
            <person name="Mulrain L."/>
            <person name="Navidi A."/>
            <person name="Naylor J."/>
            <person name="Negash T."/>
            <person name="Nguyen T."/>
            <person name="Nguyen N."/>
            <person name="Nicol R."/>
            <person name="Norbu C."/>
            <person name="Norbu N."/>
            <person name="Novod N."/>
            <person name="O'Neill B."/>
            <person name="Osman S."/>
            <person name="Markiewicz E."/>
            <person name="Oyono O.L."/>
            <person name="Patti C."/>
            <person name="Phunkhang P."/>
            <person name="Pierre F."/>
            <person name="Priest M."/>
            <person name="Raghuraman S."/>
            <person name="Rege F."/>
            <person name="Reyes R."/>
            <person name="Rise C."/>
            <person name="Rogov P."/>
            <person name="Ross K."/>
            <person name="Ryan E."/>
            <person name="Settipalli S."/>
            <person name="Shea T."/>
            <person name="Sherpa N."/>
            <person name="Shi L."/>
            <person name="Shih D."/>
            <person name="Sparrow T."/>
            <person name="Spaulding J."/>
            <person name="Stalker J."/>
            <person name="Stange-Thomann N."/>
            <person name="Stavropoulos S."/>
            <person name="Stone C."/>
            <person name="Strader C."/>
            <person name="Tesfaye S."/>
            <person name="Thomson T."/>
            <person name="Thoulutsang Y."/>
            <person name="Thoulutsang D."/>
            <person name="Topham K."/>
            <person name="Topping I."/>
            <person name="Tsamla T."/>
            <person name="Vassiliev H."/>
            <person name="Vo A."/>
            <person name="Wangchuk T."/>
            <person name="Wangdi T."/>
            <person name="Weiand M."/>
            <person name="Wilkinson J."/>
            <person name="Wilson A."/>
            <person name="Yadav S."/>
            <person name="Young G."/>
            <person name="Yu Q."/>
            <person name="Zembek L."/>
            <person name="Zhong D."/>
            <person name="Zimmer A."/>
            <person name="Zwirko Z."/>
            <person name="Jaffe D.B."/>
            <person name="Alvarez P."/>
            <person name="Brockman W."/>
            <person name="Butler J."/>
            <person name="Chin C."/>
            <person name="Gnerre S."/>
            <person name="Grabherr M."/>
            <person name="Kleber M."/>
            <person name="Mauceli E."/>
            <person name="MacCallum I."/>
        </authorList>
    </citation>
    <scope>NUCLEOTIDE SEQUENCE [LARGE SCALE GENOMIC DNA]</scope>
    <source>
        <strain evidence="3">Rob3c / Tucson 14021-0248.25</strain>
    </source>
</reference>
<dbReference type="EMBL" id="CH480824">
    <property type="protein sequence ID" value="EDW56833.1"/>
    <property type="molecule type" value="Genomic_DNA"/>
</dbReference>
<dbReference type="Proteomes" id="UP000001292">
    <property type="component" value="Unassembled WGS sequence"/>
</dbReference>
<feature type="region of interest" description="Disordered" evidence="1">
    <location>
        <begin position="1"/>
        <end position="36"/>
    </location>
</feature>
<accession>B4I8A8</accession>
<name>B4I8A8_DROSE</name>
<dbReference type="AlphaFoldDB" id="B4I8A8"/>
<feature type="compositionally biased region" description="Polar residues" evidence="1">
    <location>
        <begin position="16"/>
        <end position="33"/>
    </location>
</feature>
<keyword evidence="3" id="KW-1185">Reference proteome</keyword>
<dbReference type="OMA" id="SKCENLA"/>
<proteinExistence type="predicted"/>
<evidence type="ECO:0000313" key="2">
    <source>
        <dbReference type="EMBL" id="EDW56833.1"/>
    </source>
</evidence>
<dbReference type="HOGENOM" id="CLU_148240_0_0_1"/>